<organism evidence="3">
    <name type="scientific">marine sediment metagenome</name>
    <dbReference type="NCBI Taxonomy" id="412755"/>
    <lineage>
        <taxon>unclassified sequences</taxon>
        <taxon>metagenomes</taxon>
        <taxon>ecological metagenomes</taxon>
    </lineage>
</organism>
<dbReference type="SUPFAM" id="SSF53756">
    <property type="entry name" value="UDP-Glycosyltransferase/glycogen phosphorylase"/>
    <property type="match status" value="1"/>
</dbReference>
<comment type="caution">
    <text evidence="3">The sequence shown here is derived from an EMBL/GenBank/DDBJ whole genome shotgun (WGS) entry which is preliminary data.</text>
</comment>
<dbReference type="InterPro" id="IPR001296">
    <property type="entry name" value="Glyco_trans_1"/>
</dbReference>
<name>A0A0F9FAC4_9ZZZZ</name>
<dbReference type="Gene3D" id="3.40.50.2000">
    <property type="entry name" value="Glycogen Phosphorylase B"/>
    <property type="match status" value="1"/>
</dbReference>
<gene>
    <name evidence="3" type="ORF">LCGC14_2329390</name>
</gene>
<reference evidence="3" key="1">
    <citation type="journal article" date="2015" name="Nature">
        <title>Complex archaea that bridge the gap between prokaryotes and eukaryotes.</title>
        <authorList>
            <person name="Spang A."/>
            <person name="Saw J.H."/>
            <person name="Jorgensen S.L."/>
            <person name="Zaremba-Niedzwiedzka K."/>
            <person name="Martijn J."/>
            <person name="Lind A.E."/>
            <person name="van Eijk R."/>
            <person name="Schleper C."/>
            <person name="Guy L."/>
            <person name="Ettema T.J."/>
        </authorList>
    </citation>
    <scope>NUCLEOTIDE SEQUENCE</scope>
</reference>
<evidence type="ECO:0000313" key="3">
    <source>
        <dbReference type="EMBL" id="KKL48052.1"/>
    </source>
</evidence>
<dbReference type="PANTHER" id="PTHR46401:SF2">
    <property type="entry name" value="GLYCOSYLTRANSFERASE WBBK-RELATED"/>
    <property type="match status" value="1"/>
</dbReference>
<dbReference type="EMBL" id="LAZR01033445">
    <property type="protein sequence ID" value="KKL48052.1"/>
    <property type="molecule type" value="Genomic_DNA"/>
</dbReference>
<evidence type="ECO:0000256" key="1">
    <source>
        <dbReference type="ARBA" id="ARBA00022679"/>
    </source>
</evidence>
<dbReference type="GO" id="GO:0016757">
    <property type="term" value="F:glycosyltransferase activity"/>
    <property type="evidence" value="ECO:0007669"/>
    <property type="project" value="InterPro"/>
</dbReference>
<dbReference type="AlphaFoldDB" id="A0A0F9FAC4"/>
<dbReference type="PANTHER" id="PTHR46401">
    <property type="entry name" value="GLYCOSYLTRANSFERASE WBBK-RELATED"/>
    <property type="match status" value="1"/>
</dbReference>
<proteinExistence type="predicted"/>
<dbReference type="GO" id="GO:0009103">
    <property type="term" value="P:lipopolysaccharide biosynthetic process"/>
    <property type="evidence" value="ECO:0007669"/>
    <property type="project" value="TreeGrafter"/>
</dbReference>
<dbReference type="Pfam" id="PF00534">
    <property type="entry name" value="Glycos_transf_1"/>
    <property type="match status" value="1"/>
</dbReference>
<sequence length="297" mass="33916">MWSSSGYGQQMFELLPMIKDAGYPTAIVNFYGLDGGQIVLDGITCYPKVQGQWGDDAVVNFQKIFNADIVITLQDIWVLNDQLVKQFKNWTPIVPIDHEPTPPAIKDKLKHAYRIITYSKFGHKQLEKEGMHSTYIPHTVDTRLFKKVDKIEIRKRMNLPQDAFIFGMVAANKDNPPRKAFQQVLDAFHKFVQVHPKSAIYFHTAMDQPKGFPIKQYAKFLGIENKIFHCETFEYLYLIDRDQMNKIYSSFDCLLMPSTNEGFGVPAIEAQSCETPVIVNDFSMSGVGILEGDYVLA</sequence>
<keyword evidence="1" id="KW-0808">Transferase</keyword>
<accession>A0A0F9FAC4</accession>
<feature type="domain" description="Glycosyl transferase family 1" evidence="2">
    <location>
        <begin position="150"/>
        <end position="283"/>
    </location>
</feature>
<protein>
    <recommendedName>
        <fullName evidence="2">Glycosyl transferase family 1 domain-containing protein</fullName>
    </recommendedName>
</protein>
<evidence type="ECO:0000259" key="2">
    <source>
        <dbReference type="Pfam" id="PF00534"/>
    </source>
</evidence>